<dbReference type="Gene3D" id="1.25.40.10">
    <property type="entry name" value="Tetratricopeptide repeat domain"/>
    <property type="match status" value="1"/>
</dbReference>
<dbReference type="EMBL" id="AQQZ01000007">
    <property type="protein sequence ID" value="KNG92785.1"/>
    <property type="molecule type" value="Genomic_DNA"/>
</dbReference>
<evidence type="ECO:0000256" key="3">
    <source>
        <dbReference type="ARBA" id="ARBA00022737"/>
    </source>
</evidence>
<gene>
    <name evidence="5" type="ORF">ATO11_15030</name>
</gene>
<evidence type="ECO:0000313" key="5">
    <source>
        <dbReference type="EMBL" id="KNG92785.1"/>
    </source>
</evidence>
<dbReference type="RefSeq" id="WP_050531730.1">
    <property type="nucleotide sequence ID" value="NZ_AQQZ01000007.1"/>
</dbReference>
<keyword evidence="4" id="KW-0802">TPR repeat</keyword>
<accession>A0A0L1JM05</accession>
<dbReference type="CDD" id="cd05804">
    <property type="entry name" value="StaR_like"/>
    <property type="match status" value="1"/>
</dbReference>
<dbReference type="InterPro" id="IPR011990">
    <property type="entry name" value="TPR-like_helical_dom_sf"/>
</dbReference>
<dbReference type="AlphaFoldDB" id="A0A0L1JM05"/>
<dbReference type="OrthoDB" id="9815900at2"/>
<evidence type="ECO:0000313" key="6">
    <source>
        <dbReference type="Proteomes" id="UP000036938"/>
    </source>
</evidence>
<dbReference type="InterPro" id="IPR033891">
    <property type="entry name" value="TTC38"/>
</dbReference>
<evidence type="ECO:0000256" key="1">
    <source>
        <dbReference type="ARBA" id="ARBA00005857"/>
    </source>
</evidence>
<name>A0A0L1JM05_9RHOB</name>
<comment type="caution">
    <text evidence="5">The sequence shown here is derived from an EMBL/GenBank/DDBJ whole genome shotgun (WGS) entry which is preliminary data.</text>
</comment>
<dbReference type="PATRIC" id="fig|1317121.7.peg.3730"/>
<protein>
    <recommendedName>
        <fullName evidence="2">Tetratricopeptide repeat protein 38</fullName>
    </recommendedName>
</protein>
<evidence type="ECO:0000256" key="4">
    <source>
        <dbReference type="ARBA" id="ARBA00022803"/>
    </source>
</evidence>
<dbReference type="STRING" id="1317121.ATO11_15030"/>
<dbReference type="PANTHER" id="PTHR16263:SF4">
    <property type="entry name" value="TETRATRICOPEPTIDE REPEAT PROTEIN 38"/>
    <property type="match status" value="1"/>
</dbReference>
<sequence length="458" mass="50002">MHHDQFGYPVTVSSPDAGKAWDSLVTAFLAHSAAAPEHLGAALAADPDFAMAHAAKGLFYVLLGRRELMDTAQEAHAAALAAADRIPPTDREIGVVRALTAYLAGRPSQAVAEMEVILATHPEDAFAMKLGHAIRFVLGDSKGMRASIEAVLPHYAPDHPARGYLMGCYAFALEETGEYEQAETAGRMGLSLCPDDAWGLHAVAHVHDMTGNSRAGLGWLTGREAAWAHCNNFRYHVWWHKALMHLDQGETATVLALYDDQIRAEKTDDYRDISNATSLLSRLELDGVEVGDRWEELADLCANRTEDGCLIFADLHYMLALVGGRREAAVGTMLKRLHADARATSRTEITARMARPGLSAATGLEAFGDGDYRSAFLNLAHARGTMQQAGGSHAQRDVFERLTIDAGIRAGFLDEAEDILRDRTRRRAGREDRFATVRMDLIADARGPWSAHDRLPAE</sequence>
<organism evidence="5 6">
    <name type="scientific">Pseudaestuariivita atlantica</name>
    <dbReference type="NCBI Taxonomy" id="1317121"/>
    <lineage>
        <taxon>Bacteria</taxon>
        <taxon>Pseudomonadati</taxon>
        <taxon>Pseudomonadota</taxon>
        <taxon>Alphaproteobacteria</taxon>
        <taxon>Rhodobacterales</taxon>
        <taxon>Paracoccaceae</taxon>
        <taxon>Pseudaestuariivita</taxon>
    </lineage>
</organism>
<proteinExistence type="inferred from homology"/>
<comment type="similarity">
    <text evidence="1">Belongs to the TTC38 family.</text>
</comment>
<keyword evidence="6" id="KW-1185">Reference proteome</keyword>
<keyword evidence="3" id="KW-0677">Repeat</keyword>
<dbReference type="PANTHER" id="PTHR16263">
    <property type="entry name" value="TETRATRICOPEPTIDE REPEAT PROTEIN 38"/>
    <property type="match status" value="1"/>
</dbReference>
<reference evidence="5 6" key="1">
    <citation type="journal article" date="2015" name="Int. J. Syst. Evol. Microbiol.">
        <title>Aestuariivita atlantica sp. nov., isolated from deep sea sediment of the Atlantic Ocean.</title>
        <authorList>
            <person name="Li G."/>
            <person name="Lai Q."/>
            <person name="Du Y."/>
            <person name="Liu X."/>
            <person name="Sun F."/>
            <person name="Shao Z."/>
        </authorList>
    </citation>
    <scope>NUCLEOTIDE SEQUENCE [LARGE SCALE GENOMIC DNA]</scope>
    <source>
        <strain evidence="5 6">22II-S11-z3</strain>
    </source>
</reference>
<dbReference type="Proteomes" id="UP000036938">
    <property type="component" value="Unassembled WGS sequence"/>
</dbReference>
<dbReference type="SUPFAM" id="SSF48452">
    <property type="entry name" value="TPR-like"/>
    <property type="match status" value="1"/>
</dbReference>
<evidence type="ECO:0000256" key="2">
    <source>
        <dbReference type="ARBA" id="ARBA00019992"/>
    </source>
</evidence>